<protein>
    <submittedName>
        <fullName evidence="1">Uncharacterized protein</fullName>
    </submittedName>
</protein>
<evidence type="ECO:0000313" key="2">
    <source>
        <dbReference type="Proteomes" id="UP000256690"/>
    </source>
</evidence>
<dbReference type="AlphaFoldDB" id="A0A3D8RQT3"/>
<sequence length="263" mass="29906">MELARLAYRAVEDDDDDDIRELRRFFFLDQHMDNLRQVYHNVQAYGTLGQESTDEVWQPTIYCDLSRFKEVEKADSKGETVLLNTKTGVTTNLNEEYIGCKTTGATIAYTSVLRRPDDTGYTEITLCPWYLVEIGNAQYRNVVGGMIDRTGQASYDPGRGFKGNEPNADVWASRLDFTLLHEFSHALPITEGRTLDLYYKWEACVANGGEDTACLNADTYAYFALGVHCIKVPRVKFSKEGKHQLMRRAGKRAGQLIMKLWNA</sequence>
<dbReference type="OrthoDB" id="4507347at2759"/>
<gene>
    <name evidence="1" type="ORF">DSM5745_06434</name>
</gene>
<dbReference type="RefSeq" id="XP_026602754.1">
    <property type="nucleotide sequence ID" value="XM_026748450.1"/>
</dbReference>
<dbReference type="EMBL" id="PVWQ01000007">
    <property type="protein sequence ID" value="RDW76442.1"/>
    <property type="molecule type" value="Genomic_DNA"/>
</dbReference>
<proteinExistence type="predicted"/>
<dbReference type="SUPFAM" id="SSF55486">
    <property type="entry name" value="Metalloproteases ('zincins'), catalytic domain"/>
    <property type="match status" value="1"/>
</dbReference>
<dbReference type="Gene3D" id="3.40.390.10">
    <property type="entry name" value="Collagenase (Catalytic Domain)"/>
    <property type="match status" value="1"/>
</dbReference>
<comment type="caution">
    <text evidence="1">The sequence shown here is derived from an EMBL/GenBank/DDBJ whole genome shotgun (WGS) entry which is preliminary data.</text>
</comment>
<keyword evidence="2" id="KW-1185">Reference proteome</keyword>
<name>A0A3D8RQT3_9EURO</name>
<accession>A0A3D8RQT3</accession>
<dbReference type="GeneID" id="38116804"/>
<dbReference type="InterPro" id="IPR024079">
    <property type="entry name" value="MetalloPept_cat_dom_sf"/>
</dbReference>
<organism evidence="1 2">
    <name type="scientific">Aspergillus mulundensis</name>
    <dbReference type="NCBI Taxonomy" id="1810919"/>
    <lineage>
        <taxon>Eukaryota</taxon>
        <taxon>Fungi</taxon>
        <taxon>Dikarya</taxon>
        <taxon>Ascomycota</taxon>
        <taxon>Pezizomycotina</taxon>
        <taxon>Eurotiomycetes</taxon>
        <taxon>Eurotiomycetidae</taxon>
        <taxon>Eurotiales</taxon>
        <taxon>Aspergillaceae</taxon>
        <taxon>Aspergillus</taxon>
        <taxon>Aspergillus subgen. Nidulantes</taxon>
    </lineage>
</organism>
<evidence type="ECO:0000313" key="1">
    <source>
        <dbReference type="EMBL" id="RDW76442.1"/>
    </source>
</evidence>
<dbReference type="GO" id="GO:0008237">
    <property type="term" value="F:metallopeptidase activity"/>
    <property type="evidence" value="ECO:0007669"/>
    <property type="project" value="InterPro"/>
</dbReference>
<dbReference type="Proteomes" id="UP000256690">
    <property type="component" value="Unassembled WGS sequence"/>
</dbReference>
<reference evidence="1 2" key="1">
    <citation type="journal article" date="2018" name="IMA Fungus">
        <title>IMA Genome-F 9: Draft genome sequence of Annulohypoxylon stygium, Aspergillus mulundensis, Berkeleyomyces basicola (syn. Thielaviopsis basicola), Ceratocystis smalleyi, two Cercospora beticola strains, Coleophoma cylindrospora, Fusarium fracticaudum, Phialophora cf. hyalina, and Morchella septimelata.</title>
        <authorList>
            <person name="Wingfield B.D."/>
            <person name="Bills G.F."/>
            <person name="Dong Y."/>
            <person name="Huang W."/>
            <person name="Nel W.J."/>
            <person name="Swalarsk-Parry B.S."/>
            <person name="Vaghefi N."/>
            <person name="Wilken P.M."/>
            <person name="An Z."/>
            <person name="de Beer Z.W."/>
            <person name="De Vos L."/>
            <person name="Chen L."/>
            <person name="Duong T.A."/>
            <person name="Gao Y."/>
            <person name="Hammerbacher A."/>
            <person name="Kikkert J.R."/>
            <person name="Li Y."/>
            <person name="Li H."/>
            <person name="Li K."/>
            <person name="Li Q."/>
            <person name="Liu X."/>
            <person name="Ma X."/>
            <person name="Naidoo K."/>
            <person name="Pethybridge S.J."/>
            <person name="Sun J."/>
            <person name="Steenkamp E.T."/>
            <person name="van der Nest M.A."/>
            <person name="van Wyk S."/>
            <person name="Wingfield M.J."/>
            <person name="Xiong C."/>
            <person name="Yue Q."/>
            <person name="Zhang X."/>
        </authorList>
    </citation>
    <scope>NUCLEOTIDE SEQUENCE [LARGE SCALE GENOMIC DNA]</scope>
    <source>
        <strain evidence="1 2">DSM 5745</strain>
    </source>
</reference>